<dbReference type="CDD" id="cd09320">
    <property type="entry name" value="TDT_like_2"/>
    <property type="match status" value="1"/>
</dbReference>
<feature type="transmembrane region" description="Helical" evidence="9">
    <location>
        <begin position="42"/>
        <end position="64"/>
    </location>
</feature>
<feature type="compositionally biased region" description="Polar residues" evidence="8">
    <location>
        <begin position="415"/>
        <end position="429"/>
    </location>
</feature>
<feature type="transmembrane region" description="Helical" evidence="9">
    <location>
        <begin position="148"/>
        <end position="169"/>
    </location>
</feature>
<dbReference type="GO" id="GO:0055085">
    <property type="term" value="P:transmembrane transport"/>
    <property type="evidence" value="ECO:0007669"/>
    <property type="project" value="InterPro"/>
</dbReference>
<evidence type="ECO:0008006" key="12">
    <source>
        <dbReference type="Google" id="ProtNLM"/>
    </source>
</evidence>
<sequence length="646" mass="67141">MNRFRFEAVTPNWFAAVMGTGIVANALAGFPGQLPGMRAAVLVFWLLAAVLLVFLLAATALHWLRHPEAARGHHRHPVMAHFYGAPPMAMLTVGAGALLVGHDLIGDRAALAVDAVLWTAGTVLGLFAAAAIPYLVFTRLELADDAAFGGWLMPVVLPMVSAATGALLLPHLDGAGQHTMLLACLGMFGMSLLASFFIVAQLWTRLTRHKIGASTMVPTLWIVLGPLGQSVTALTLLARESGSPSLRSDAVLVGTPILGFALLWLAIAAAITLSTARQGMPFALTWWSFTFPVGTCATGAAGLAIVTGSPALTALAAGFLVLLLAAWLVVATRTVAAQLPGRAPAASASAAHDTTRTTTATRTMRPAAAKAATATGTLGSEPASRDNPIQESPHAEAAAGANRPRSPTARAEPMTATTPSTAIPQTSRSMPHPAKPEAASAAAMFATVATMTQPRKRPVVPSKRIASAIVPAGSRRSRTKATISATSRAAMTRTLRASSLAWTERIQAAVRSMDAVIHQPAAPGRLRGKRLPDRKGGEAGIDDAPDGESGTGGCDKGGIRSERAAHRLRDGTAPGETRPRERTDQSDDGSRDDRALPHPVGRGRPDRSDREVVDRGAHGRPATGGEKGRPPPDDISSARASAIPPG</sequence>
<evidence type="ECO:0000256" key="6">
    <source>
        <dbReference type="ARBA" id="ARBA00022989"/>
    </source>
</evidence>
<feature type="compositionally biased region" description="Basic and acidic residues" evidence="8">
    <location>
        <begin position="557"/>
        <end position="570"/>
    </location>
</feature>
<evidence type="ECO:0000313" key="10">
    <source>
        <dbReference type="EMBL" id="AGW42624.1"/>
    </source>
</evidence>
<evidence type="ECO:0000313" key="11">
    <source>
        <dbReference type="Proteomes" id="UP000016743"/>
    </source>
</evidence>
<feature type="region of interest" description="Disordered" evidence="8">
    <location>
        <begin position="520"/>
        <end position="646"/>
    </location>
</feature>
<dbReference type="InterPro" id="IPR051629">
    <property type="entry name" value="Sulfite_efflux_TDT"/>
</dbReference>
<feature type="transmembrane region" description="Helical" evidence="9">
    <location>
        <begin position="12"/>
        <end position="30"/>
    </location>
</feature>
<comment type="similarity">
    <text evidence="2">Belongs to the tellurite-resistance/dicarboxylate transporter (TDT) family.</text>
</comment>
<dbReference type="HOGENOM" id="CLU_423780_0_0_11"/>
<dbReference type="PATRIC" id="fig|1389489.3.peg.2620"/>
<dbReference type="PANTHER" id="PTHR31686:SF1">
    <property type="entry name" value="SULFITE EFFLUX PUMP SSU1"/>
    <property type="match status" value="1"/>
</dbReference>
<dbReference type="Proteomes" id="UP000016743">
    <property type="component" value="Chromosome"/>
</dbReference>
<feature type="transmembrane region" description="Helical" evidence="9">
    <location>
        <begin position="312"/>
        <end position="330"/>
    </location>
</feature>
<proteinExistence type="inferred from homology"/>
<evidence type="ECO:0000256" key="1">
    <source>
        <dbReference type="ARBA" id="ARBA00004651"/>
    </source>
</evidence>
<dbReference type="PANTHER" id="PTHR31686">
    <property type="match status" value="1"/>
</dbReference>
<dbReference type="AlphaFoldDB" id="U3PAQ4"/>
<dbReference type="GO" id="GO:0005886">
    <property type="term" value="C:plasma membrane"/>
    <property type="evidence" value="ECO:0007669"/>
    <property type="project" value="UniProtKB-SubCell"/>
</dbReference>
<feature type="transmembrane region" description="Helical" evidence="9">
    <location>
        <begin position="215"/>
        <end position="238"/>
    </location>
</feature>
<evidence type="ECO:0000256" key="3">
    <source>
        <dbReference type="ARBA" id="ARBA00022448"/>
    </source>
</evidence>
<dbReference type="InterPro" id="IPR004695">
    <property type="entry name" value="SLAC1/Mae1/Ssu1/TehA"/>
</dbReference>
<evidence type="ECO:0000256" key="9">
    <source>
        <dbReference type="SAM" id="Phobius"/>
    </source>
</evidence>
<feature type="transmembrane region" description="Helical" evidence="9">
    <location>
        <begin position="84"/>
        <end position="104"/>
    </location>
</feature>
<feature type="transmembrane region" description="Helical" evidence="9">
    <location>
        <begin position="250"/>
        <end position="272"/>
    </location>
</feature>
<dbReference type="KEGG" id="lxy:O159_27300"/>
<evidence type="ECO:0000256" key="8">
    <source>
        <dbReference type="SAM" id="MobiDB-lite"/>
    </source>
</evidence>
<feature type="transmembrane region" description="Helical" evidence="9">
    <location>
        <begin position="181"/>
        <end position="203"/>
    </location>
</feature>
<dbReference type="InterPro" id="IPR038665">
    <property type="entry name" value="Voltage-dep_anion_channel_sf"/>
</dbReference>
<keyword evidence="4" id="KW-1003">Cell membrane</keyword>
<dbReference type="STRING" id="1389489.O159_27300"/>
<evidence type="ECO:0000256" key="7">
    <source>
        <dbReference type="ARBA" id="ARBA00023136"/>
    </source>
</evidence>
<dbReference type="eggNOG" id="COG1275">
    <property type="taxonomic scope" value="Bacteria"/>
</dbReference>
<dbReference type="OrthoDB" id="958273at2"/>
<dbReference type="Pfam" id="PF03595">
    <property type="entry name" value="SLAC1"/>
    <property type="match status" value="1"/>
</dbReference>
<feature type="compositionally biased region" description="Basic and acidic residues" evidence="8">
    <location>
        <begin position="577"/>
        <end position="596"/>
    </location>
</feature>
<keyword evidence="5 9" id="KW-0812">Transmembrane</keyword>
<feature type="region of interest" description="Disordered" evidence="8">
    <location>
        <begin position="341"/>
        <end position="439"/>
    </location>
</feature>
<evidence type="ECO:0000256" key="4">
    <source>
        <dbReference type="ARBA" id="ARBA00022475"/>
    </source>
</evidence>
<feature type="compositionally biased region" description="Low complexity" evidence="8">
    <location>
        <begin position="341"/>
        <end position="377"/>
    </location>
</feature>
<evidence type="ECO:0000256" key="5">
    <source>
        <dbReference type="ARBA" id="ARBA00022692"/>
    </source>
</evidence>
<keyword evidence="11" id="KW-1185">Reference proteome</keyword>
<feature type="compositionally biased region" description="Basic and acidic residues" evidence="8">
    <location>
        <begin position="603"/>
        <end position="617"/>
    </location>
</feature>
<feature type="transmembrane region" description="Helical" evidence="9">
    <location>
        <begin position="116"/>
        <end position="136"/>
    </location>
</feature>
<gene>
    <name evidence="10" type="ORF">O159_27300</name>
</gene>
<keyword evidence="3" id="KW-0813">Transport</keyword>
<evidence type="ECO:0000256" key="2">
    <source>
        <dbReference type="ARBA" id="ARBA00008566"/>
    </source>
</evidence>
<feature type="transmembrane region" description="Helical" evidence="9">
    <location>
        <begin position="284"/>
        <end position="305"/>
    </location>
</feature>
<organism evidence="10 11">
    <name type="scientific">Leifsonia xyli subsp. cynodontis DSM 46306</name>
    <dbReference type="NCBI Taxonomy" id="1389489"/>
    <lineage>
        <taxon>Bacteria</taxon>
        <taxon>Bacillati</taxon>
        <taxon>Actinomycetota</taxon>
        <taxon>Actinomycetes</taxon>
        <taxon>Micrococcales</taxon>
        <taxon>Microbacteriaceae</taxon>
        <taxon>Leifsonia</taxon>
    </lineage>
</organism>
<dbReference type="EMBL" id="CP006734">
    <property type="protein sequence ID" value="AGW42624.1"/>
    <property type="molecule type" value="Genomic_DNA"/>
</dbReference>
<dbReference type="RefSeq" id="WP_021756093.1">
    <property type="nucleotide sequence ID" value="NC_022438.1"/>
</dbReference>
<keyword evidence="7 9" id="KW-0472">Membrane</keyword>
<reference evidence="10 11" key="1">
    <citation type="journal article" date="2013" name="Genome Announc.">
        <title>Complete Genome Sequence of Leifsonia xyli subsp. cynodontis Strain DSM46306, a Gram-Positive Bacterial Pathogen of Grasses.</title>
        <authorList>
            <person name="Monteiro-Vitorello C.B."/>
            <person name="Zerillo M.M."/>
            <person name="Van Sluys M.A."/>
            <person name="Camargo L.E."/>
            <person name="Kitajima J.P."/>
        </authorList>
    </citation>
    <scope>NUCLEOTIDE SEQUENCE [LARGE SCALE GENOMIC DNA]</scope>
    <source>
        <strain evidence="10 11">DSM 46306</strain>
    </source>
</reference>
<protein>
    <recommendedName>
        <fullName evidence="12">C4-dicarboxylate ABC transporter</fullName>
    </recommendedName>
</protein>
<accession>U3PAQ4</accession>
<comment type="subcellular location">
    <subcellularLocation>
        <location evidence="1">Cell membrane</location>
        <topology evidence="1">Multi-pass membrane protein</topology>
    </subcellularLocation>
</comment>
<name>U3PAQ4_LEIXC</name>
<keyword evidence="6 9" id="KW-1133">Transmembrane helix</keyword>
<dbReference type="Gene3D" id="1.50.10.150">
    <property type="entry name" value="Voltage-dependent anion channel"/>
    <property type="match status" value="1"/>
</dbReference>